<feature type="binding site" evidence="20">
    <location>
        <position position="947"/>
    </location>
    <ligand>
        <name>Zn(2+)</name>
        <dbReference type="ChEBI" id="CHEBI:29105"/>
    </ligand>
</feature>
<dbReference type="InterPro" id="IPR011029">
    <property type="entry name" value="DEATH-like_dom_sf"/>
</dbReference>
<keyword evidence="17" id="KW-0694">RNA-binding</keyword>
<keyword evidence="14" id="KW-0067">ATP-binding</keyword>
<evidence type="ECO:0000256" key="10">
    <source>
        <dbReference type="ARBA" id="ARBA00022741"/>
    </source>
</evidence>
<dbReference type="InterPro" id="IPR041204">
    <property type="entry name" value="RIG-I-like_C"/>
</dbReference>
<dbReference type="CDD" id="cd15805">
    <property type="entry name" value="RIG-I_C"/>
    <property type="match status" value="1"/>
</dbReference>
<feature type="domain" description="RLR CTR" evidence="24">
    <location>
        <begin position="870"/>
        <end position="1003"/>
    </location>
</feature>
<evidence type="ECO:0000313" key="25">
    <source>
        <dbReference type="Ensembl" id="ENSBTAP00000105673.1"/>
    </source>
</evidence>
<dbReference type="InterPro" id="IPR001650">
    <property type="entry name" value="Helicase_C-like"/>
</dbReference>
<dbReference type="SUPFAM" id="SSF52540">
    <property type="entry name" value="P-loop containing nucleoside triphosphate hydrolases"/>
    <property type="match status" value="2"/>
</dbReference>
<dbReference type="CDD" id="cd08817">
    <property type="entry name" value="CARD_RIG-I_r2"/>
    <property type="match status" value="1"/>
</dbReference>
<evidence type="ECO:0000256" key="1">
    <source>
        <dbReference type="ARBA" id="ARBA00004496"/>
    </source>
</evidence>
<feature type="binding site" evidence="20">
    <location>
        <position position="942"/>
    </location>
    <ligand>
        <name>Zn(2+)</name>
        <dbReference type="ChEBI" id="CHEBI:29105"/>
    </ligand>
</feature>
<dbReference type="PROSITE" id="PS51192">
    <property type="entry name" value="HELICASE_ATP_BIND_1"/>
    <property type="match status" value="1"/>
</dbReference>
<evidence type="ECO:0000256" key="5">
    <source>
        <dbReference type="ARBA" id="ARBA00022499"/>
    </source>
</evidence>
<evidence type="ECO:0000256" key="17">
    <source>
        <dbReference type="ARBA" id="ARBA00022884"/>
    </source>
</evidence>
<dbReference type="CDD" id="cd18802">
    <property type="entry name" value="SF2_C_dicer"/>
    <property type="match status" value="1"/>
</dbReference>
<evidence type="ECO:0000259" key="23">
    <source>
        <dbReference type="PROSITE" id="PS51194"/>
    </source>
</evidence>
<dbReference type="InterPro" id="IPR038557">
    <property type="entry name" value="RLR_C_sf"/>
</dbReference>
<dbReference type="SMART" id="SM00490">
    <property type="entry name" value="HELICc"/>
    <property type="match status" value="1"/>
</dbReference>
<evidence type="ECO:0000256" key="8">
    <source>
        <dbReference type="ARBA" id="ARBA00022723"/>
    </source>
</evidence>
<evidence type="ECO:0000256" key="7">
    <source>
        <dbReference type="ARBA" id="ARBA00022588"/>
    </source>
</evidence>
<evidence type="ECO:0000313" key="26">
    <source>
        <dbReference type="Proteomes" id="UP000009136"/>
    </source>
</evidence>
<keyword evidence="16" id="KW-0391">Immunity</keyword>
<keyword evidence="18" id="KW-0051">Antiviral defense</keyword>
<dbReference type="GeneTree" id="ENSGT00940000153173"/>
<keyword evidence="10" id="KW-0547">Nucleotide-binding</keyword>
<dbReference type="Gene3D" id="3.40.50.300">
    <property type="entry name" value="P-loop containing nucleotide triphosphate hydrolases"/>
    <property type="match status" value="2"/>
</dbReference>
<dbReference type="InterPro" id="IPR014001">
    <property type="entry name" value="Helicase_ATP-bd"/>
</dbReference>
<dbReference type="InterPro" id="IPR011545">
    <property type="entry name" value="DEAD/DEAH_box_helicase_dom"/>
</dbReference>
<evidence type="ECO:0000259" key="24">
    <source>
        <dbReference type="PROSITE" id="PS51789"/>
    </source>
</evidence>
<evidence type="ECO:0000256" key="4">
    <source>
        <dbReference type="ARBA" id="ARBA00022490"/>
    </source>
</evidence>
<protein>
    <recommendedName>
        <fullName evidence="3">RNA helicase</fullName>
        <ecNumber evidence="3">3.6.4.13</ecNumber>
    </recommendedName>
</protein>
<feature type="domain" description="Helicase C-terminal" evidence="23">
    <location>
        <begin position="688"/>
        <end position="854"/>
    </location>
</feature>
<dbReference type="InterPro" id="IPR051363">
    <property type="entry name" value="RLR_Helicase"/>
</dbReference>
<evidence type="ECO:0000259" key="22">
    <source>
        <dbReference type="PROSITE" id="PS51192"/>
    </source>
</evidence>
<dbReference type="CDD" id="cd18073">
    <property type="entry name" value="DEXHc_RIG-I_DDX58"/>
    <property type="match status" value="1"/>
</dbReference>
<evidence type="ECO:0000256" key="11">
    <source>
        <dbReference type="ARBA" id="ARBA00022801"/>
    </source>
</evidence>
<evidence type="ECO:0000256" key="19">
    <source>
        <dbReference type="ARBA" id="ARBA00049390"/>
    </source>
</evidence>
<comment type="subcellular location">
    <subcellularLocation>
        <location evidence="1">Cytoplasm</location>
    </subcellularLocation>
</comment>
<feature type="binding site" evidence="20">
    <location>
        <position position="888"/>
    </location>
    <ligand>
        <name>Zn(2+)</name>
        <dbReference type="ChEBI" id="CHEBI:29105"/>
    </ligand>
</feature>
<dbReference type="PROSITE" id="PS51194">
    <property type="entry name" value="HELICASE_CTER"/>
    <property type="match status" value="1"/>
</dbReference>
<dbReference type="SMART" id="SM00487">
    <property type="entry name" value="DEXDc"/>
    <property type="match status" value="1"/>
</dbReference>
<feature type="region of interest" description="Disordered" evidence="21">
    <location>
        <begin position="51"/>
        <end position="76"/>
    </location>
</feature>
<dbReference type="Gene3D" id="1.20.1320.30">
    <property type="match status" value="1"/>
</dbReference>
<evidence type="ECO:0000256" key="9">
    <source>
        <dbReference type="ARBA" id="ARBA00022737"/>
    </source>
</evidence>
<dbReference type="Pfam" id="PF00271">
    <property type="entry name" value="Helicase_C"/>
    <property type="match status" value="1"/>
</dbReference>
<sequence>MAQVDQGAWGCPAPSFSFDFPSAARLPLQLRLRAGRSPRQISRASRLYLGRAEPSSAEPSRAQAKQGVAGSGAAGMTAEQRRNLHAFRDYVRKILDPTYILSYMTPWFRDDVVQHIQAKKNNKGPMEAASLFLQVLLELQEEGWFRGFLDALQQAGYSGLYEAIESWDFQKLEKLEEYRLLLKRLQPEFKTTINPEDILPEISGCLLNQECEEIIQISSNKGLMAGAEKMVECLLRSDKENWPKTLKLALEKEESKFSELWMVEKGAENVQMKDLEDDEMKTLDVHIVYKEEPESQNLSQNSCSSEVPPTYSPLKPRNYQLELALPAQKGKNTIICAPTGCGKTFVSLLICEHHLKKFPQGRKGKVVVFAVQVPLYEQQKSVFSEYFERFGYKVSGISGETADNISVEQIVENNDIIILTPQILVNSLKDGTIPSLSIFTLMIFDECHNTNKHHPYNMIMFHYLDQKLGGSSDSLPQVIGLTASVGVGDAKNTAEATEYICKLCASLDTAVVTTVRDNLEELEEVVYKPQKFFRKVESRTTDRFKRIISQLMAETEALAKSIFEELGTVTLENLSRIQNRNFGTQKYEQWIIAVQKACMVFQMPDKEEESRICKALFLYTSHLRKYNDALIINEDARMKDALNYLKNFFKNVRAAGFDAIEQDLTQRFEEKLLELEGISMDPSNENAKLKDLCFILQEEYHLNPETRTILFVKTRALVDALKNWIEENPKLSFLKPGILTGRGRTNQTMGMTLPAQKCALDAFRTNRDSKILIATSVADEGIDIAQCNLVILYEYVGNVIKMIQTRGRGRARGSKCFLLTSNADVIEKEKLNICQEKMMNESISRLQGWNEAVFKEKIRQIQIQEKLIRDSQGKVKPVVDKKNKKLLCGKCKTFACYTADIRVVEECHFTVVRDAFRECFVTKLHPRPKKFGSFDKKAKIFCARKDCLHDWGIHMKYKTFEIPVIKIESFVVEDVATGAQTLYAKWKDFNFEKIPFDAAEMSPWAQDLNLQGVDGLE</sequence>
<dbReference type="Proteomes" id="UP000009136">
    <property type="component" value="Chromosome 8"/>
</dbReference>
<dbReference type="Gene3D" id="2.170.150.30">
    <property type="entry name" value="RIG-I-like receptor, C-terminal regulatory domain"/>
    <property type="match status" value="1"/>
</dbReference>
<organism evidence="25 26">
    <name type="scientific">Bos taurus</name>
    <name type="common">Bovine</name>
    <dbReference type="NCBI Taxonomy" id="9913"/>
    <lineage>
        <taxon>Eukaryota</taxon>
        <taxon>Metazoa</taxon>
        <taxon>Chordata</taxon>
        <taxon>Craniata</taxon>
        <taxon>Vertebrata</taxon>
        <taxon>Euteleostomi</taxon>
        <taxon>Mammalia</taxon>
        <taxon>Eutheria</taxon>
        <taxon>Laurasiatheria</taxon>
        <taxon>Artiodactyla</taxon>
        <taxon>Ruminantia</taxon>
        <taxon>Pecora</taxon>
        <taxon>Bovidae</taxon>
        <taxon>Bovinae</taxon>
        <taxon>Bos</taxon>
    </lineage>
</organism>
<dbReference type="InterPro" id="IPR021673">
    <property type="entry name" value="RLR_CTR"/>
</dbReference>
<keyword evidence="15" id="KW-0832">Ubl conjugation</keyword>
<dbReference type="Gene3D" id="1.10.533.10">
    <property type="entry name" value="Death Domain, Fas"/>
    <property type="match status" value="2"/>
</dbReference>
<feature type="binding site" evidence="20">
    <location>
        <position position="891"/>
    </location>
    <ligand>
        <name>Zn(2+)</name>
        <dbReference type="ChEBI" id="CHEBI:29105"/>
    </ligand>
</feature>
<feature type="domain" description="Helicase ATP-binding" evidence="22">
    <location>
        <begin position="324"/>
        <end position="503"/>
    </location>
</feature>
<keyword evidence="11" id="KW-0378">Hydrolase</keyword>
<gene>
    <name evidence="25" type="primary">RIGI</name>
</gene>
<reference evidence="25" key="1">
    <citation type="submission" date="2018-03" db="EMBL/GenBank/DDBJ databases">
        <title>ARS-UCD1.2.</title>
        <authorList>
            <person name="Rosen B.D."/>
            <person name="Bickhart D.M."/>
            <person name="Koren S."/>
            <person name="Schnabel R.D."/>
            <person name="Hall R."/>
            <person name="Zimin A."/>
            <person name="Dreischer C."/>
            <person name="Schultheiss S."/>
            <person name="Schroeder S.G."/>
            <person name="Elsik C.G."/>
            <person name="Couldrey C."/>
            <person name="Liu G.E."/>
            <person name="Van Tassell C.P."/>
            <person name="Phillippy A.M."/>
            <person name="Smith T.P.L."/>
            <person name="Medrano J.F."/>
        </authorList>
    </citation>
    <scope>NUCLEOTIDE SEQUENCE [LARGE SCALE GENOMIC DNA]</scope>
    <source>
        <strain evidence="25">Hereford</strain>
    </source>
</reference>
<keyword evidence="7" id="KW-0399">Innate immunity</keyword>
<keyword evidence="8 20" id="KW-0479">Metal-binding</keyword>
<dbReference type="Pfam" id="PF00270">
    <property type="entry name" value="DEAD"/>
    <property type="match status" value="1"/>
</dbReference>
<dbReference type="PANTHER" id="PTHR14074">
    <property type="entry name" value="HELICASE WITH DEATH DOMAIN-RELATED"/>
    <property type="match status" value="1"/>
</dbReference>
<evidence type="ECO:0000256" key="20">
    <source>
        <dbReference type="PROSITE-ProRule" id="PRU01125"/>
    </source>
</evidence>
<evidence type="ECO:0000256" key="6">
    <source>
        <dbReference type="ARBA" id="ARBA00022553"/>
    </source>
</evidence>
<comment type="catalytic activity">
    <reaction evidence="19">
        <text>ATP + H2O = ADP + phosphate + H(+)</text>
        <dbReference type="Rhea" id="RHEA:13065"/>
        <dbReference type="ChEBI" id="CHEBI:15377"/>
        <dbReference type="ChEBI" id="CHEBI:15378"/>
        <dbReference type="ChEBI" id="CHEBI:30616"/>
        <dbReference type="ChEBI" id="CHEBI:43474"/>
        <dbReference type="ChEBI" id="CHEBI:456216"/>
        <dbReference type="EC" id="3.6.4.13"/>
    </reaction>
    <physiologicalReaction direction="left-to-right" evidence="19">
        <dbReference type="Rhea" id="RHEA:13066"/>
    </physiologicalReaction>
</comment>
<dbReference type="InterPro" id="IPR031964">
    <property type="entry name" value="CARD_dom"/>
</dbReference>
<reference evidence="25" key="2">
    <citation type="submission" date="2025-08" db="UniProtKB">
        <authorList>
            <consortium name="Ensembl"/>
        </authorList>
    </citation>
    <scope>IDENTIFICATION</scope>
    <source>
        <strain evidence="25">Hereford</strain>
    </source>
</reference>
<evidence type="ECO:0000256" key="3">
    <source>
        <dbReference type="ARBA" id="ARBA00012552"/>
    </source>
</evidence>
<evidence type="ECO:0000256" key="14">
    <source>
        <dbReference type="ARBA" id="ARBA00022840"/>
    </source>
</evidence>
<evidence type="ECO:0000256" key="18">
    <source>
        <dbReference type="ARBA" id="ARBA00023118"/>
    </source>
</evidence>
<dbReference type="PROSITE" id="PS51789">
    <property type="entry name" value="RLR_CTR"/>
    <property type="match status" value="1"/>
</dbReference>
<dbReference type="Pfam" id="PF18119">
    <property type="entry name" value="RIG-I_C"/>
    <property type="match status" value="1"/>
</dbReference>
<dbReference type="InterPro" id="IPR027417">
    <property type="entry name" value="P-loop_NTPase"/>
</dbReference>
<evidence type="ECO:0000256" key="16">
    <source>
        <dbReference type="ARBA" id="ARBA00022859"/>
    </source>
</evidence>
<dbReference type="PANTHER" id="PTHR14074:SF16">
    <property type="entry name" value="ANTIVIRAL INNATE IMMUNE RESPONSE RECEPTOR RIG-I"/>
    <property type="match status" value="1"/>
</dbReference>
<keyword evidence="4" id="KW-0963">Cytoplasm</keyword>
<evidence type="ECO:0000256" key="21">
    <source>
        <dbReference type="SAM" id="MobiDB-lite"/>
    </source>
</evidence>
<keyword evidence="26" id="KW-1185">Reference proteome</keyword>
<evidence type="ECO:0000256" key="2">
    <source>
        <dbReference type="ARBA" id="ARBA00006866"/>
    </source>
</evidence>
<dbReference type="Ensembl" id="ENSBTAT00000146048.1">
    <property type="protein sequence ID" value="ENSBTAP00000105673.1"/>
    <property type="gene ID" value="ENSBTAG00000003366.9"/>
</dbReference>
<dbReference type="InterPro" id="IPR042145">
    <property type="entry name" value="CARD_RIG-I_r2"/>
</dbReference>
<keyword evidence="6" id="KW-0597">Phosphoprotein</keyword>
<keyword evidence="12" id="KW-0347">Helicase</keyword>
<accession>A0ABI0NX25</accession>
<evidence type="ECO:0000256" key="13">
    <source>
        <dbReference type="ARBA" id="ARBA00022833"/>
    </source>
</evidence>
<dbReference type="Pfam" id="PF11648">
    <property type="entry name" value="RIG-I_C-RD"/>
    <property type="match status" value="1"/>
</dbReference>
<keyword evidence="9" id="KW-0677">Repeat</keyword>
<proteinExistence type="inferred from homology"/>
<comment type="similarity">
    <text evidence="2">Belongs to the helicase family. RLR subfamily.</text>
</comment>
<name>A0ABI0NX25_BOVIN</name>
<dbReference type="EC" id="3.6.4.13" evidence="3"/>
<dbReference type="CDD" id="cd12090">
    <property type="entry name" value="MDA5_ID"/>
    <property type="match status" value="1"/>
</dbReference>
<reference evidence="25" key="3">
    <citation type="submission" date="2025-09" db="UniProtKB">
        <authorList>
            <consortium name="Ensembl"/>
        </authorList>
    </citation>
    <scope>IDENTIFICATION</scope>
    <source>
        <strain evidence="25">Hereford</strain>
    </source>
</reference>
<evidence type="ECO:0000256" key="15">
    <source>
        <dbReference type="ARBA" id="ARBA00022843"/>
    </source>
</evidence>
<keyword evidence="13 20" id="KW-0862">Zinc</keyword>
<evidence type="ECO:0000256" key="12">
    <source>
        <dbReference type="ARBA" id="ARBA00022806"/>
    </source>
</evidence>
<keyword evidence="5" id="KW-1017">Isopeptide bond</keyword>
<dbReference type="Pfam" id="PF16739">
    <property type="entry name" value="CARD_2"/>
    <property type="match status" value="2"/>
</dbReference>